<sequence>MQYRKVGNSDHPEKADLELSVITFGAWAAGGWMWGGRREVML</sequence>
<dbReference type="EMBL" id="CAJRAU010000003">
    <property type="protein sequence ID" value="CAG5069708.1"/>
    <property type="molecule type" value="Genomic_DNA"/>
</dbReference>
<gene>
    <name evidence="1" type="ORF">DYBT9623_02445</name>
</gene>
<keyword evidence="2" id="KW-1185">Reference proteome</keyword>
<accession>A0ABM8UQC3</accession>
<comment type="caution">
    <text evidence="1">The sequence shown here is derived from an EMBL/GenBank/DDBJ whole genome shotgun (WGS) entry which is preliminary data.</text>
</comment>
<protein>
    <submittedName>
        <fullName evidence="1">Uncharacterized protein</fullName>
    </submittedName>
</protein>
<proteinExistence type="predicted"/>
<reference evidence="1 2" key="1">
    <citation type="submission" date="2021-04" db="EMBL/GenBank/DDBJ databases">
        <authorList>
            <person name="Rodrigo-Torres L."/>
            <person name="Arahal R. D."/>
            <person name="Lucena T."/>
        </authorList>
    </citation>
    <scope>NUCLEOTIDE SEQUENCE [LARGE SCALE GENOMIC DNA]</scope>
    <source>
        <strain evidence="1 2">CECT 9623</strain>
    </source>
</reference>
<evidence type="ECO:0000313" key="1">
    <source>
        <dbReference type="EMBL" id="CAG5069708.1"/>
    </source>
</evidence>
<dbReference type="Proteomes" id="UP000679725">
    <property type="component" value="Unassembled WGS sequence"/>
</dbReference>
<name>A0ABM8UQC3_9BACT</name>
<evidence type="ECO:0000313" key="2">
    <source>
        <dbReference type="Proteomes" id="UP000679725"/>
    </source>
</evidence>
<organism evidence="1 2">
    <name type="scientific">Dyadobacter linearis</name>
    <dbReference type="NCBI Taxonomy" id="2823330"/>
    <lineage>
        <taxon>Bacteria</taxon>
        <taxon>Pseudomonadati</taxon>
        <taxon>Bacteroidota</taxon>
        <taxon>Cytophagia</taxon>
        <taxon>Cytophagales</taxon>
        <taxon>Spirosomataceae</taxon>
        <taxon>Dyadobacter</taxon>
    </lineage>
</organism>